<dbReference type="InterPro" id="IPR013830">
    <property type="entry name" value="SGNH_hydro"/>
</dbReference>
<proteinExistence type="predicted"/>
<feature type="signal peptide" evidence="1">
    <location>
        <begin position="1"/>
        <end position="30"/>
    </location>
</feature>
<gene>
    <name evidence="3" type="ORF">GCM10023094_39740</name>
</gene>
<dbReference type="SUPFAM" id="SSF52266">
    <property type="entry name" value="SGNH hydrolase"/>
    <property type="match status" value="1"/>
</dbReference>
<organism evidence="3 4">
    <name type="scientific">Rhodococcus olei</name>
    <dbReference type="NCBI Taxonomy" id="2161675"/>
    <lineage>
        <taxon>Bacteria</taxon>
        <taxon>Bacillati</taxon>
        <taxon>Actinomycetota</taxon>
        <taxon>Actinomycetes</taxon>
        <taxon>Mycobacteriales</taxon>
        <taxon>Nocardiaceae</taxon>
        <taxon>Rhodococcus</taxon>
    </lineage>
</organism>
<dbReference type="EMBL" id="BAABFB010000060">
    <property type="protein sequence ID" value="GAA4485205.1"/>
    <property type="molecule type" value="Genomic_DNA"/>
</dbReference>
<dbReference type="RefSeq" id="WP_345349077.1">
    <property type="nucleotide sequence ID" value="NZ_BAABFB010000060.1"/>
</dbReference>
<dbReference type="Pfam" id="PF13472">
    <property type="entry name" value="Lipase_GDSL_2"/>
    <property type="match status" value="1"/>
</dbReference>
<evidence type="ECO:0000259" key="2">
    <source>
        <dbReference type="Pfam" id="PF13472"/>
    </source>
</evidence>
<feature type="chain" id="PRO_5047477155" description="SGNH hydrolase-type esterase domain-containing protein" evidence="1">
    <location>
        <begin position="31"/>
        <end position="293"/>
    </location>
</feature>
<protein>
    <recommendedName>
        <fullName evidence="2">SGNH hydrolase-type esterase domain-containing protein</fullName>
    </recommendedName>
</protein>
<dbReference type="InterPro" id="IPR036514">
    <property type="entry name" value="SGNH_hydro_sf"/>
</dbReference>
<keyword evidence="1" id="KW-0732">Signal</keyword>
<evidence type="ECO:0000313" key="4">
    <source>
        <dbReference type="Proteomes" id="UP001501183"/>
    </source>
</evidence>
<evidence type="ECO:0000256" key="1">
    <source>
        <dbReference type="SAM" id="SignalP"/>
    </source>
</evidence>
<dbReference type="Gene3D" id="3.40.50.1110">
    <property type="entry name" value="SGNH hydrolase"/>
    <property type="match status" value="1"/>
</dbReference>
<dbReference type="CDD" id="cd00229">
    <property type="entry name" value="SGNH_hydrolase"/>
    <property type="match status" value="1"/>
</dbReference>
<accession>A0ABP8PEA7</accession>
<comment type="caution">
    <text evidence="3">The sequence shown here is derived from an EMBL/GenBank/DDBJ whole genome shotgun (WGS) entry which is preliminary data.</text>
</comment>
<feature type="domain" description="SGNH hydrolase-type esterase" evidence="2">
    <location>
        <begin position="39"/>
        <end position="273"/>
    </location>
</feature>
<keyword evidence="4" id="KW-1185">Reference proteome</keyword>
<name>A0ABP8PEA7_9NOCA</name>
<evidence type="ECO:0000313" key="3">
    <source>
        <dbReference type="EMBL" id="GAA4485205.1"/>
    </source>
</evidence>
<sequence>MRVKVLPALVGAAITGLVIAVAPATASASAADPTYYVSLGDSLAAGYQPNTNQNEPVSYTDDLFTTLKASEPTLEHIRLGCSGETTETMINGGKCAYPGATSQLDAATRFLAAHKGKVKYVTEDIGANDIYRCVSSGAPDIGCITQGLNTIRTNLTKINGQLHDAGGTEPVYVGMTYYTPTLASWLSGPSGKAVAVATAGADNLLGATITGANSGVGWKTADVATAFSNNDFGNPVDVPGLGSLPHNVAQICLWTWMCTSYKDIHANPTGHQVIAKTFLPLLTKPGGGGSSGS</sequence>
<reference evidence="4" key="1">
    <citation type="journal article" date="2019" name="Int. J. Syst. Evol. Microbiol.">
        <title>The Global Catalogue of Microorganisms (GCM) 10K type strain sequencing project: providing services to taxonomists for standard genome sequencing and annotation.</title>
        <authorList>
            <consortium name="The Broad Institute Genomics Platform"/>
            <consortium name="The Broad Institute Genome Sequencing Center for Infectious Disease"/>
            <person name="Wu L."/>
            <person name="Ma J."/>
        </authorList>
    </citation>
    <scope>NUCLEOTIDE SEQUENCE [LARGE SCALE GENOMIC DNA]</scope>
    <source>
        <strain evidence="4">JCM 32206</strain>
    </source>
</reference>
<dbReference type="Proteomes" id="UP001501183">
    <property type="component" value="Unassembled WGS sequence"/>
</dbReference>